<organism evidence="7 8">
    <name type="scientific">Apiospora rasikravindrae</name>
    <dbReference type="NCBI Taxonomy" id="990691"/>
    <lineage>
        <taxon>Eukaryota</taxon>
        <taxon>Fungi</taxon>
        <taxon>Dikarya</taxon>
        <taxon>Ascomycota</taxon>
        <taxon>Pezizomycotina</taxon>
        <taxon>Sordariomycetes</taxon>
        <taxon>Xylariomycetidae</taxon>
        <taxon>Amphisphaeriales</taxon>
        <taxon>Apiosporaceae</taxon>
        <taxon>Apiospora</taxon>
    </lineage>
</organism>
<dbReference type="InterPro" id="IPR002403">
    <property type="entry name" value="Cyt_P450_E_grp-IV"/>
</dbReference>
<evidence type="ECO:0000256" key="1">
    <source>
        <dbReference type="ARBA" id="ARBA00001971"/>
    </source>
</evidence>
<keyword evidence="4 6" id="KW-0408">Iron</keyword>
<comment type="cofactor">
    <cofactor evidence="1">
        <name>heme</name>
        <dbReference type="ChEBI" id="CHEBI:30413"/>
    </cofactor>
</comment>
<evidence type="ECO:0000256" key="4">
    <source>
        <dbReference type="ARBA" id="ARBA00023004"/>
    </source>
</evidence>
<dbReference type="InterPro" id="IPR017972">
    <property type="entry name" value="Cyt_P450_CS"/>
</dbReference>
<proteinExistence type="inferred from homology"/>
<comment type="caution">
    <text evidence="7">The sequence shown here is derived from an EMBL/GenBank/DDBJ whole genome shotgun (WGS) entry which is preliminary data.</text>
</comment>
<dbReference type="CDD" id="cd11040">
    <property type="entry name" value="CYP7_CYP8-like"/>
    <property type="match status" value="1"/>
</dbReference>
<dbReference type="EMBL" id="JAQQWK010000013">
    <property type="protein sequence ID" value="KAK8017344.1"/>
    <property type="molecule type" value="Genomic_DNA"/>
</dbReference>
<accession>A0ABR1RS25</accession>
<evidence type="ECO:0000256" key="3">
    <source>
        <dbReference type="ARBA" id="ARBA00022723"/>
    </source>
</evidence>
<protein>
    <submittedName>
        <fullName evidence="7">Cytochrome P450</fullName>
    </submittedName>
</protein>
<dbReference type="Gene3D" id="1.10.630.10">
    <property type="entry name" value="Cytochrome P450"/>
    <property type="match status" value="1"/>
</dbReference>
<name>A0ABR1RS25_9PEZI</name>
<evidence type="ECO:0000256" key="6">
    <source>
        <dbReference type="RuleBase" id="RU000461"/>
    </source>
</evidence>
<dbReference type="PANTHER" id="PTHR47582">
    <property type="entry name" value="P450, PUTATIVE (EUROFUNG)-RELATED"/>
    <property type="match status" value="1"/>
</dbReference>
<keyword evidence="8" id="KW-1185">Reference proteome</keyword>
<dbReference type="InterPro" id="IPR036396">
    <property type="entry name" value="Cyt_P450_sf"/>
</dbReference>
<sequence>MASAGQAALGMSQAGGDILRRDITSDTNTVVGLVPLVTRAMAPGPALDSMIRNAIKVMDASINQLEGSQGTPVKINLYEWTCREIHLATTEAVFGPKNPYRDPAVAAAWRIFEPGYLALALSPLKPLTAPEGLRARELLTSAFVSYLENNGPETASEFIKTAHAHHVSHGFITGDLARFEVGHTHAISGSTAPSAWWLLWHVYSDPTVLREVRAELDALVVESAPDIDSHSEGGEKRMTTKTLDLALLATPRHAPVIHSTLKEALRVRTIATAVRLCLEDHLLQGKYLLKKGALVIVPQPLHHASTSAWGDDAEQFDHRRFVRPRSTTGEKTDASKNKHANKKWKKGYDGAAFRAFGGGHTLCPGRHFSTSEILAFAAMMVLRFDLVPTKGGKWAEPTWAKTHMVASLQIPDEDVEVEIRPRDTIKTHWRFVGPGKTEE</sequence>
<evidence type="ECO:0000313" key="7">
    <source>
        <dbReference type="EMBL" id="KAK8017344.1"/>
    </source>
</evidence>
<keyword evidence="3 6" id="KW-0479">Metal-binding</keyword>
<dbReference type="InterPro" id="IPR001128">
    <property type="entry name" value="Cyt_P450"/>
</dbReference>
<keyword evidence="6" id="KW-0560">Oxidoreductase</keyword>
<dbReference type="SUPFAM" id="SSF48264">
    <property type="entry name" value="Cytochrome P450"/>
    <property type="match status" value="1"/>
</dbReference>
<dbReference type="PRINTS" id="PR00465">
    <property type="entry name" value="EP450IV"/>
</dbReference>
<evidence type="ECO:0000256" key="2">
    <source>
        <dbReference type="ARBA" id="ARBA00010617"/>
    </source>
</evidence>
<dbReference type="InterPro" id="IPR053007">
    <property type="entry name" value="CYP450_monoxygenase_sec-met"/>
</dbReference>
<reference evidence="7 8" key="1">
    <citation type="submission" date="2023-01" db="EMBL/GenBank/DDBJ databases">
        <title>Analysis of 21 Apiospora genomes using comparative genomics revels a genus with tremendous synthesis potential of carbohydrate active enzymes and secondary metabolites.</title>
        <authorList>
            <person name="Sorensen T."/>
        </authorList>
    </citation>
    <scope>NUCLEOTIDE SEQUENCE [LARGE SCALE GENOMIC DNA]</scope>
    <source>
        <strain evidence="7 8">CBS 33761</strain>
    </source>
</reference>
<dbReference type="Proteomes" id="UP001444661">
    <property type="component" value="Unassembled WGS sequence"/>
</dbReference>
<evidence type="ECO:0000256" key="5">
    <source>
        <dbReference type="ARBA" id="ARBA00023033"/>
    </source>
</evidence>
<gene>
    <name evidence="7" type="ORF">PG993_013670</name>
</gene>
<dbReference type="Pfam" id="PF00067">
    <property type="entry name" value="p450"/>
    <property type="match status" value="1"/>
</dbReference>
<evidence type="ECO:0000313" key="8">
    <source>
        <dbReference type="Proteomes" id="UP001444661"/>
    </source>
</evidence>
<keyword evidence="5 6" id="KW-0503">Monooxygenase</keyword>
<dbReference type="PANTHER" id="PTHR47582:SF1">
    <property type="entry name" value="P450, PUTATIVE (EUROFUNG)-RELATED"/>
    <property type="match status" value="1"/>
</dbReference>
<comment type="similarity">
    <text evidence="2 6">Belongs to the cytochrome P450 family.</text>
</comment>
<dbReference type="PROSITE" id="PS00086">
    <property type="entry name" value="CYTOCHROME_P450"/>
    <property type="match status" value="1"/>
</dbReference>
<keyword evidence="6" id="KW-0349">Heme</keyword>